<keyword evidence="2" id="KW-1185">Reference proteome</keyword>
<name>A0A238KZL8_9RHOB</name>
<gene>
    <name evidence="1" type="ORF">MAA8898_03883</name>
</gene>
<evidence type="ECO:0000313" key="2">
    <source>
        <dbReference type="Proteomes" id="UP000207598"/>
    </source>
</evidence>
<reference evidence="1 2" key="1">
    <citation type="submission" date="2017-05" db="EMBL/GenBank/DDBJ databases">
        <authorList>
            <person name="Song R."/>
            <person name="Chenine A.L."/>
            <person name="Ruprecht R.M."/>
        </authorList>
    </citation>
    <scope>NUCLEOTIDE SEQUENCE [LARGE SCALE GENOMIC DNA]</scope>
    <source>
        <strain evidence="1 2">CECT 8898</strain>
    </source>
</reference>
<accession>A0A238KZL8</accession>
<organism evidence="1 2">
    <name type="scientific">Maliponia aquimaris</name>
    <dbReference type="NCBI Taxonomy" id="1673631"/>
    <lineage>
        <taxon>Bacteria</taxon>
        <taxon>Pseudomonadati</taxon>
        <taxon>Pseudomonadota</taxon>
        <taxon>Alphaproteobacteria</taxon>
        <taxon>Rhodobacterales</taxon>
        <taxon>Paracoccaceae</taxon>
        <taxon>Maliponia</taxon>
    </lineage>
</organism>
<dbReference type="OrthoDB" id="6679728at2"/>
<protein>
    <submittedName>
        <fullName evidence="1">Outer membrane protein transport protein (OMPP1/FadL/TodX)</fullName>
    </submittedName>
</protein>
<dbReference type="Proteomes" id="UP000207598">
    <property type="component" value="Unassembled WGS sequence"/>
</dbReference>
<dbReference type="AlphaFoldDB" id="A0A238KZL8"/>
<sequence>MERDFGIGYVVGAAFEIPEYVLRVLLTYNSAISLDFHTMEGSAIGTTISTVSAETLQSVNLAFQSGIAPCTFVFGGARWVEWSALQFYPPVLSSVSPDPLIDFEDTWRYSLGVGRRLTDQWTGTLALLYEPSTNPPPTPPTPVTAFAGWRWARSAPGRPWTFT</sequence>
<proteinExistence type="predicted"/>
<dbReference type="SUPFAM" id="SSF56935">
    <property type="entry name" value="Porins"/>
    <property type="match status" value="1"/>
</dbReference>
<dbReference type="EMBL" id="FXYF01000012">
    <property type="protein sequence ID" value="SMX48157.1"/>
    <property type="molecule type" value="Genomic_DNA"/>
</dbReference>
<dbReference type="Gene3D" id="2.40.160.60">
    <property type="entry name" value="Outer membrane protein transport protein (OMPP1/FadL/TodX)"/>
    <property type="match status" value="1"/>
</dbReference>
<dbReference type="RefSeq" id="WP_094022651.1">
    <property type="nucleotide sequence ID" value="NZ_FXYF01000012.1"/>
</dbReference>
<evidence type="ECO:0000313" key="1">
    <source>
        <dbReference type="EMBL" id="SMX48157.1"/>
    </source>
</evidence>